<dbReference type="InterPro" id="IPR014729">
    <property type="entry name" value="Rossmann-like_a/b/a_fold"/>
</dbReference>
<evidence type="ECO:0000256" key="9">
    <source>
        <dbReference type="ARBA" id="ARBA00049929"/>
    </source>
</evidence>
<sequence>MNITPWEVSGGEDGAIDYNKVIEQFGCNEFTPEIAQKYNLDHILFKRGIVFAHRDFTSALEKIQSGCKTIYLYTGRGPSSGSMHLGHAVPFLLCKYLQDKFKCKLVIQMTDDEKFIWKDLSLEETIKYGRENAKDIAAFGFDPSLTFIFSNTLYAHNFIKNTLTIEKSLTLKDVQKVFGFTDKSKIGQVSFPVRQIAPCYATSFPSYLPSDGICIIPCSIDQDPYFRLARDIAHKMNGIKPSTIYTYFLPALQGAHTKMSASAQETSIYLSDTPEAIKKKINKYAFSGGRDTLEEHRRLGGNPDVDVAYQYMKFFMEDTQKLEELRAGYIKGEVLSGEMKAASIRVIQEFVKEFQERRKKITEEVLEGFYVQ</sequence>
<evidence type="ECO:0000313" key="13">
    <source>
        <dbReference type="Proteomes" id="UP000054524"/>
    </source>
</evidence>
<dbReference type="GO" id="GO:0005524">
    <property type="term" value="F:ATP binding"/>
    <property type="evidence" value="ECO:0007669"/>
    <property type="project" value="UniProtKB-KW"/>
</dbReference>
<organism evidence="11">
    <name type="scientific">Nematocida ausubeli (strain ATCC PRA-371 / ERTm2)</name>
    <name type="common">Nematode killer fungus</name>
    <dbReference type="NCBI Taxonomy" id="1913371"/>
    <lineage>
        <taxon>Eukaryota</taxon>
        <taxon>Fungi</taxon>
        <taxon>Fungi incertae sedis</taxon>
        <taxon>Microsporidia</taxon>
        <taxon>Nematocida</taxon>
    </lineage>
</organism>
<accession>A0A086J373</accession>
<dbReference type="InterPro" id="IPR001412">
    <property type="entry name" value="aa-tRNA-synth_I_CS"/>
</dbReference>
<evidence type="ECO:0000256" key="6">
    <source>
        <dbReference type="ARBA" id="ARBA00022917"/>
    </source>
</evidence>
<keyword evidence="3 10" id="KW-0436">Ligase</keyword>
<evidence type="ECO:0000256" key="1">
    <source>
        <dbReference type="ARBA" id="ARBA00005594"/>
    </source>
</evidence>
<dbReference type="EMBL" id="JH604633">
    <property type="protein sequence ID" value="EHY66721.1"/>
    <property type="molecule type" value="Genomic_DNA"/>
</dbReference>
<keyword evidence="6 10" id="KW-0648">Protein biosynthesis</keyword>
<dbReference type="OrthoDB" id="10261385at2759"/>
<dbReference type="CDD" id="cd00806">
    <property type="entry name" value="TrpRS_core"/>
    <property type="match status" value="1"/>
</dbReference>
<comment type="similarity">
    <text evidence="1 10">Belongs to the class-I aminoacyl-tRNA synthetase family.</text>
</comment>
<dbReference type="EC" id="6.1.1.2" evidence="2"/>
<gene>
    <name evidence="11" type="ORF">NERG_00361</name>
    <name evidence="12" type="ORF">NESG_00742</name>
</gene>
<dbReference type="PROSITE" id="PS00178">
    <property type="entry name" value="AA_TRNA_LIGASE_I"/>
    <property type="match status" value="1"/>
</dbReference>
<dbReference type="Pfam" id="PF00579">
    <property type="entry name" value="tRNA-synt_1b"/>
    <property type="match status" value="1"/>
</dbReference>
<dbReference type="PANTHER" id="PTHR10055">
    <property type="entry name" value="TRYPTOPHANYL-TRNA SYNTHETASE"/>
    <property type="match status" value="1"/>
</dbReference>
<dbReference type="Gene3D" id="3.40.50.620">
    <property type="entry name" value="HUPs"/>
    <property type="match status" value="1"/>
</dbReference>
<protein>
    <recommendedName>
        <fullName evidence="2">tryptophan--tRNA ligase</fullName>
        <ecNumber evidence="2">6.1.1.2</ecNumber>
    </recommendedName>
    <alternativeName>
        <fullName evidence="8">Tryptophanyl-tRNA synthetase</fullName>
    </alternativeName>
</protein>
<accession>H8Z9U0</accession>
<evidence type="ECO:0000313" key="11">
    <source>
        <dbReference type="EMBL" id="EHY66721.1"/>
    </source>
</evidence>
<reference evidence="12 13" key="3">
    <citation type="journal article" date="2014" name="Genome Announc.">
        <title>Genome Sequence of the Microsporidian Species Nematocida sp1 Strain ERTm6 (ATCC PRA-372).</title>
        <authorList>
            <person name="Bakowski M.A."/>
            <person name="Priest M."/>
            <person name="Young S."/>
            <person name="Cuomo C.A."/>
            <person name="Troemel E.R."/>
        </authorList>
    </citation>
    <scope>NUCLEOTIDE SEQUENCE [LARGE SCALE GENOMIC DNA]</scope>
    <source>
        <strain evidence="12 13">ERTm6</strain>
    </source>
</reference>
<dbReference type="GO" id="GO:0004830">
    <property type="term" value="F:tryptophan-tRNA ligase activity"/>
    <property type="evidence" value="ECO:0007669"/>
    <property type="project" value="UniProtKB-EC"/>
</dbReference>
<dbReference type="AlphaFoldDB" id="H8Z9U0"/>
<evidence type="ECO:0000256" key="4">
    <source>
        <dbReference type="ARBA" id="ARBA00022741"/>
    </source>
</evidence>
<dbReference type="NCBIfam" id="TIGR00233">
    <property type="entry name" value="trpS"/>
    <property type="match status" value="1"/>
</dbReference>
<comment type="catalytic activity">
    <reaction evidence="9">
        <text>tRNA(Trp) + L-tryptophan + ATP = L-tryptophyl-tRNA(Trp) + AMP + diphosphate + H(+)</text>
        <dbReference type="Rhea" id="RHEA:24080"/>
        <dbReference type="Rhea" id="RHEA-COMP:9671"/>
        <dbReference type="Rhea" id="RHEA-COMP:9705"/>
        <dbReference type="ChEBI" id="CHEBI:15378"/>
        <dbReference type="ChEBI" id="CHEBI:30616"/>
        <dbReference type="ChEBI" id="CHEBI:33019"/>
        <dbReference type="ChEBI" id="CHEBI:57912"/>
        <dbReference type="ChEBI" id="CHEBI:78442"/>
        <dbReference type="ChEBI" id="CHEBI:78535"/>
        <dbReference type="ChEBI" id="CHEBI:456215"/>
        <dbReference type="EC" id="6.1.1.2"/>
    </reaction>
</comment>
<dbReference type="GO" id="GO:0006436">
    <property type="term" value="P:tryptophanyl-tRNA aminoacylation"/>
    <property type="evidence" value="ECO:0007669"/>
    <property type="project" value="InterPro"/>
</dbReference>
<proteinExistence type="inferred from homology"/>
<keyword evidence="13" id="KW-1185">Reference proteome</keyword>
<dbReference type="HOGENOM" id="CLU_032621_0_1_1"/>
<name>H8Z9U0_NEMA1</name>
<dbReference type="Proteomes" id="UP000054524">
    <property type="component" value="Unassembled WGS sequence"/>
</dbReference>
<reference evidence="11" key="1">
    <citation type="submission" date="2011-03" db="EMBL/GenBank/DDBJ databases">
        <title>The Genome Sequence of Nematocida sp1 strain ERTm2.</title>
        <authorList>
            <consortium name="The Broad Institute Genome Sequencing Platform"/>
            <consortium name="The Broad Institute Genome Sequencing Center for Infectious Disease"/>
            <person name="Cuomo C."/>
            <person name="Troemel E."/>
            <person name="Young S.K."/>
            <person name="Zeng Q."/>
            <person name="Gargeya S."/>
            <person name="Fitzgerald M."/>
            <person name="Haas B."/>
            <person name="Abouelleil A."/>
            <person name="Alvarado L."/>
            <person name="Arachchi H.M."/>
            <person name="Berlin A."/>
            <person name="Brown A."/>
            <person name="Chapman S.B."/>
            <person name="Chen Z."/>
            <person name="Dunbar C."/>
            <person name="Freedman E."/>
            <person name="Gearin G."/>
            <person name="Gellesch M."/>
            <person name="Goldberg J."/>
            <person name="Griggs A."/>
            <person name="Gujja S."/>
            <person name="Heilman E.R."/>
            <person name="Heiman D."/>
            <person name="Howarth C."/>
            <person name="Larson L."/>
            <person name="Lui A."/>
            <person name="MacDonald P.J.P."/>
            <person name="Mehta T."/>
            <person name="Montmayeur A."/>
            <person name="Murphy C."/>
            <person name="Neiman D."/>
            <person name="Pearson M."/>
            <person name="Priest M."/>
            <person name="Roberts A."/>
            <person name="Saif S."/>
            <person name="Shea T."/>
            <person name="Shenoy N."/>
            <person name="Sisk P."/>
            <person name="Stolte C."/>
            <person name="Sykes S."/>
            <person name="White J."/>
            <person name="Yandava C."/>
            <person name="Wortman J."/>
            <person name="Nusbaum C."/>
            <person name="Birren B."/>
        </authorList>
    </citation>
    <scope>NUCLEOTIDE SEQUENCE</scope>
    <source>
        <strain evidence="11">ERTm2</strain>
    </source>
</reference>
<dbReference type="GO" id="GO:0005737">
    <property type="term" value="C:cytoplasm"/>
    <property type="evidence" value="ECO:0007669"/>
    <property type="project" value="TreeGrafter"/>
</dbReference>
<dbReference type="SUPFAM" id="SSF52374">
    <property type="entry name" value="Nucleotidylyl transferase"/>
    <property type="match status" value="1"/>
</dbReference>
<keyword evidence="7 10" id="KW-0030">Aminoacyl-tRNA synthetase</keyword>
<dbReference type="PANTHER" id="PTHR10055:SF1">
    <property type="entry name" value="TRYPTOPHAN--TRNA LIGASE, CYTOPLASMIC"/>
    <property type="match status" value="1"/>
</dbReference>
<dbReference type="FunFam" id="1.10.240.10:FF:000007">
    <property type="entry name" value="Tryptophan--tRNA ligase"/>
    <property type="match status" value="1"/>
</dbReference>
<evidence type="ECO:0000256" key="8">
    <source>
        <dbReference type="ARBA" id="ARBA00030268"/>
    </source>
</evidence>
<keyword evidence="5 10" id="KW-0067">ATP-binding</keyword>
<dbReference type="PRINTS" id="PR01039">
    <property type="entry name" value="TRNASYNTHTRP"/>
</dbReference>
<keyword evidence="4 10" id="KW-0547">Nucleotide-binding</keyword>
<dbReference type="InterPro" id="IPR002305">
    <property type="entry name" value="aa-tRNA-synth_Ic"/>
</dbReference>
<evidence type="ECO:0000313" key="12">
    <source>
        <dbReference type="EMBL" id="KFG26591.1"/>
    </source>
</evidence>
<evidence type="ECO:0000256" key="2">
    <source>
        <dbReference type="ARBA" id="ARBA00013161"/>
    </source>
</evidence>
<dbReference type="Proteomes" id="UP000005622">
    <property type="component" value="Unassembled WGS sequence"/>
</dbReference>
<dbReference type="Gene3D" id="1.10.240.10">
    <property type="entry name" value="Tyrosyl-Transfer RNA Synthetase"/>
    <property type="match status" value="1"/>
</dbReference>
<reference evidence="12" key="2">
    <citation type="submission" date="2012-10" db="EMBL/GenBank/DDBJ databases">
        <authorList>
            <consortium name="The Broad Institute Genome Sequencing Platform"/>
            <consortium name="The Broad Institute Genome Sequencing Center for Infectious Disease"/>
            <person name="Cuomo C."/>
            <person name="Troemel E."/>
            <person name="Walker B."/>
            <person name="Young S.K."/>
            <person name="Zeng Q."/>
            <person name="Gargeya S."/>
            <person name="Fitzgerald M."/>
            <person name="Haas B."/>
            <person name="Abouelleil A."/>
            <person name="Alvarado L."/>
            <person name="Arachchi H.M."/>
            <person name="Berlin A.M."/>
            <person name="Chapman S.B."/>
            <person name="Goldberg J."/>
            <person name="Griggs A."/>
            <person name="Gujja S."/>
            <person name="Hansen M."/>
            <person name="Howarth C."/>
            <person name="Imamovic A."/>
            <person name="Larimer J."/>
            <person name="McCowan C."/>
            <person name="Murphy C."/>
            <person name="Neiman D."/>
            <person name="Pearson M."/>
            <person name="Priest M."/>
            <person name="Roberts A."/>
            <person name="Saif S."/>
            <person name="Shea T."/>
            <person name="Sisk P."/>
            <person name="Sykes S."/>
            <person name="Wortman J."/>
            <person name="Nusbaum C."/>
            <person name="Birren B."/>
        </authorList>
    </citation>
    <scope>NUCLEOTIDE SEQUENCE</scope>
    <source>
        <strain evidence="12">ERTm6</strain>
    </source>
</reference>
<evidence type="ECO:0000256" key="7">
    <source>
        <dbReference type="ARBA" id="ARBA00023146"/>
    </source>
</evidence>
<evidence type="ECO:0000256" key="3">
    <source>
        <dbReference type="ARBA" id="ARBA00022598"/>
    </source>
</evidence>
<evidence type="ECO:0000256" key="5">
    <source>
        <dbReference type="ARBA" id="ARBA00022840"/>
    </source>
</evidence>
<dbReference type="EMBL" id="AKIJ01000002">
    <property type="protein sequence ID" value="KFG26591.1"/>
    <property type="molecule type" value="Genomic_DNA"/>
</dbReference>
<dbReference type="STRING" id="944018.H8Z9U0"/>
<dbReference type="InterPro" id="IPR002306">
    <property type="entry name" value="Trp-tRNA-ligase"/>
</dbReference>
<evidence type="ECO:0000256" key="10">
    <source>
        <dbReference type="RuleBase" id="RU363036"/>
    </source>
</evidence>